<dbReference type="AlphaFoldDB" id="A0A8R2D7K4"/>
<reference evidence="3" key="1">
    <citation type="submission" date="2010-06" db="EMBL/GenBank/DDBJ databases">
        <authorList>
            <person name="Jiang H."/>
            <person name="Abraham K."/>
            <person name="Ali S."/>
            <person name="Alsbrooks S.L."/>
            <person name="Anim B.N."/>
            <person name="Anosike U.S."/>
            <person name="Attaway T."/>
            <person name="Bandaranaike D.P."/>
            <person name="Battles P.K."/>
            <person name="Bell S.N."/>
            <person name="Bell A.V."/>
            <person name="Beltran B."/>
            <person name="Bickham C."/>
            <person name="Bustamante Y."/>
            <person name="Caleb T."/>
            <person name="Canada A."/>
            <person name="Cardenas V."/>
            <person name="Carter K."/>
            <person name="Chacko J."/>
            <person name="Chandrabose M.N."/>
            <person name="Chavez D."/>
            <person name="Chavez A."/>
            <person name="Chen L."/>
            <person name="Chu H.-S."/>
            <person name="Claassen K.J."/>
            <person name="Cockrell R."/>
            <person name="Collins M."/>
            <person name="Cooper J.A."/>
            <person name="Cree A."/>
            <person name="Curry S.M."/>
            <person name="Da Y."/>
            <person name="Dao M.D."/>
            <person name="Das B."/>
            <person name="Davila M.-L."/>
            <person name="Davy-Carroll L."/>
            <person name="Denson S."/>
            <person name="Dinh H."/>
            <person name="Ebong V.E."/>
            <person name="Edwards J.R."/>
            <person name="Egan A."/>
            <person name="El-Daye J."/>
            <person name="Escobedo L."/>
            <person name="Fernandez S."/>
            <person name="Fernando P.R."/>
            <person name="Flagg N."/>
            <person name="Forbes L.D."/>
            <person name="Fowler R.G."/>
            <person name="Fu Q."/>
            <person name="Gabisi R.A."/>
            <person name="Ganer J."/>
            <person name="Garbino Pronczuk A."/>
            <person name="Garcia R.M."/>
            <person name="Garner T."/>
            <person name="Garrett T.E."/>
            <person name="Gonzalez D.A."/>
            <person name="Hamid H."/>
            <person name="Hawkins E.S."/>
            <person name="Hirani K."/>
            <person name="Hogues M.E."/>
            <person name="Hollins B."/>
            <person name="Hsiao C.-H."/>
            <person name="Jabil R."/>
            <person name="James M.L."/>
            <person name="Jhangiani S.N."/>
            <person name="Johnson B."/>
            <person name="Johnson Q."/>
            <person name="Joshi V."/>
            <person name="Kalu J.B."/>
            <person name="Kam C."/>
            <person name="Kashfia A."/>
            <person name="Keebler J."/>
            <person name="Kisamo H."/>
            <person name="Kovar C.L."/>
            <person name="Lago L.A."/>
            <person name="Lai C.-Y."/>
            <person name="Laidlaw J."/>
            <person name="Lara F."/>
            <person name="Le T.-K."/>
            <person name="Lee S.L."/>
            <person name="Legall F.H."/>
            <person name="Lemon S.J."/>
            <person name="Lewis L.R."/>
            <person name="Li B."/>
            <person name="Liu Y."/>
            <person name="Liu Y.-S."/>
            <person name="Lopez J."/>
            <person name="Lozado R.J."/>
            <person name="Lu J."/>
            <person name="Madu R.C."/>
            <person name="Maheshwari M."/>
            <person name="Maheshwari R."/>
            <person name="Malloy K."/>
            <person name="Martinez E."/>
            <person name="Mathew T."/>
            <person name="Mercado I.C."/>
            <person name="Mercado C."/>
            <person name="Meyer B."/>
            <person name="Montgomery K."/>
            <person name="Morgan M.B."/>
            <person name="Munidasa M."/>
            <person name="Nazareth L.V."/>
            <person name="Nelson J."/>
            <person name="Ng B.M."/>
            <person name="Nguyen N.B."/>
            <person name="Nguyen P.Q."/>
            <person name="Nguyen T."/>
            <person name="Obregon M."/>
            <person name="Okwuonu G.O."/>
            <person name="Onwere C.G."/>
            <person name="Orozco G."/>
            <person name="Parra A."/>
            <person name="Patel S."/>
            <person name="Patil S."/>
            <person name="Perez A."/>
            <person name="Perez Y."/>
            <person name="Pham C."/>
            <person name="Primus E.L."/>
            <person name="Pu L.-L."/>
            <person name="Puazo M."/>
            <person name="Qin X."/>
            <person name="Quiroz J.B."/>
            <person name="Reese J."/>
            <person name="Richards S."/>
            <person name="Rives C.M."/>
            <person name="Robberts R."/>
            <person name="Ruiz S.J."/>
            <person name="Ruiz M.J."/>
            <person name="Santibanez J."/>
            <person name="Schneider B.W."/>
            <person name="Sisson I."/>
            <person name="Smith M."/>
            <person name="Sodergren E."/>
            <person name="Song X.-Z."/>
            <person name="Song B.B."/>
            <person name="Summersgill H."/>
            <person name="Thelus R."/>
            <person name="Thornton R.D."/>
            <person name="Trejos Z.Y."/>
            <person name="Usmani K."/>
            <person name="Vattathil S."/>
            <person name="Villasana D."/>
            <person name="Walker D.L."/>
            <person name="Wang S."/>
            <person name="Wang K."/>
            <person name="White C.S."/>
            <person name="Williams A.C."/>
            <person name="Williamson J."/>
            <person name="Wilson K."/>
            <person name="Woghiren I.O."/>
            <person name="Woodworth J.R."/>
            <person name="Worley K.C."/>
            <person name="Wright R.A."/>
            <person name="Wu W."/>
            <person name="Young L."/>
            <person name="Zhang L."/>
            <person name="Zhang J."/>
            <person name="Zhu Y."/>
            <person name="Muzny D.M."/>
            <person name="Weinstock G."/>
            <person name="Gibbs R.A."/>
        </authorList>
    </citation>
    <scope>NUCLEOTIDE SEQUENCE [LARGE SCALE GENOMIC DNA]</scope>
    <source>
        <strain evidence="3">LSR1</strain>
    </source>
</reference>
<dbReference type="EnsemblMetazoa" id="XM_016809520.2">
    <property type="protein sequence ID" value="XP_016665009.2"/>
    <property type="gene ID" value="LOC107885830"/>
</dbReference>
<evidence type="ECO:0000313" key="3">
    <source>
        <dbReference type="Proteomes" id="UP000007819"/>
    </source>
</evidence>
<reference evidence="2" key="2">
    <citation type="submission" date="2022-06" db="UniProtKB">
        <authorList>
            <consortium name="EnsemblMetazoa"/>
        </authorList>
    </citation>
    <scope>IDENTIFICATION</scope>
</reference>
<dbReference type="Proteomes" id="UP000007819">
    <property type="component" value="Unassembled WGS sequence"/>
</dbReference>
<feature type="region of interest" description="Disordered" evidence="1">
    <location>
        <begin position="94"/>
        <end position="123"/>
    </location>
</feature>
<keyword evidence="3" id="KW-1185">Reference proteome</keyword>
<dbReference type="OrthoDB" id="533508at2759"/>
<evidence type="ECO:0000256" key="1">
    <source>
        <dbReference type="SAM" id="MobiDB-lite"/>
    </source>
</evidence>
<sequence length="205" mass="22316">MVCFVLRPGPPPTGLKPPLINYTSTSTTVATTPFDFMDNESMLPDMYDEMMIGGGGPTEFETVQVTTEMATTSDNATTTNNGSGIGTPLIYEDGGGGGGGGGTVSLHGKSSGSDRGKHRSTWSPANHTFKTNYTYNYNKSRKFWWNKRQKVCRLMAVHSTDDLIRMGSEVGMFMGAFLYLLAAVREAGFLGTQMFIENLVSNQNY</sequence>
<accession>A0A8R2D7K4</accession>
<organism evidence="2 3">
    <name type="scientific">Acyrthosiphon pisum</name>
    <name type="common">Pea aphid</name>
    <dbReference type="NCBI Taxonomy" id="7029"/>
    <lineage>
        <taxon>Eukaryota</taxon>
        <taxon>Metazoa</taxon>
        <taxon>Ecdysozoa</taxon>
        <taxon>Arthropoda</taxon>
        <taxon>Hexapoda</taxon>
        <taxon>Insecta</taxon>
        <taxon>Pterygota</taxon>
        <taxon>Neoptera</taxon>
        <taxon>Paraneoptera</taxon>
        <taxon>Hemiptera</taxon>
        <taxon>Sternorrhyncha</taxon>
        <taxon>Aphidomorpha</taxon>
        <taxon>Aphidoidea</taxon>
        <taxon>Aphididae</taxon>
        <taxon>Macrosiphini</taxon>
        <taxon>Acyrthosiphon</taxon>
    </lineage>
</organism>
<protein>
    <submittedName>
        <fullName evidence="2">Uncharacterized protein</fullName>
    </submittedName>
</protein>
<evidence type="ECO:0000313" key="2">
    <source>
        <dbReference type="EnsemblMetazoa" id="XP_016665009.2"/>
    </source>
</evidence>
<proteinExistence type="predicted"/>
<feature type="compositionally biased region" description="Gly residues" evidence="1">
    <location>
        <begin position="94"/>
        <end position="103"/>
    </location>
</feature>
<dbReference type="RefSeq" id="XP_016665009.2">
    <property type="nucleotide sequence ID" value="XM_016809520.2"/>
</dbReference>
<dbReference type="GeneID" id="107885830"/>
<dbReference type="KEGG" id="api:107885830"/>
<name>A0A8R2D7K4_ACYPI</name>